<feature type="region of interest" description="Disordered" evidence="9">
    <location>
        <begin position="1162"/>
        <end position="1183"/>
    </location>
</feature>
<dbReference type="InterPro" id="IPR050951">
    <property type="entry name" value="Retrovirus_Pol_polyprotein"/>
</dbReference>
<dbReference type="Proteomes" id="UP000429523">
    <property type="component" value="Unassembled WGS sequence"/>
</dbReference>
<dbReference type="GO" id="GO:0004519">
    <property type="term" value="F:endonuclease activity"/>
    <property type="evidence" value="ECO:0007669"/>
    <property type="project" value="UniProtKB-KW"/>
</dbReference>
<sequence>MNEEEKQAEAGGSSQQLVVGLGERTAMTHAAQDDEGQEETEGAVRAAPMTTAWYDTEAEKARHFELDCEHDVAEQRAVVRSVAEGGHAESVSSTMMNECNEEPNKAMLPTTSRKAVTAVNSLTVMVDDMKAATAERDVERAACYVATVRPAMPAGRYVRSDEEAAALGDADTDPRQHEDGAGAVQVGAVQVGAMEDNQPLIAQLRLARKLTKNQRKRRRTKRAEARRKAETRAQAEERALTAALRARRQHEGDEAIIQLERRRQQQGDVTSEHYEQAVDAAKVRLVQRHHEREDEHEERGDDESAQYIEADDGLPTACMEVAGERRNVKLDSGARYTVAGTEWMALGDRVSDTAPVDCVEGIGGFLLDVVGVCRFELTNIFGELVRVDACIINGCTVEFLLGVDFMREHGANMDFAKNGMKYESAGRVIVIPFRTFDRDNRGKVAAVRMAATRRLGRSTVTPIEVAVTAEDGEKGIFLPTTKLGSVMLAATVTEARNGKAWVPAINAGRDRVKLPSKKELGTWISLDDDVTVLEVNGAMSRERIVEWLADMGDTETPVDTEHEMKFGVEDEDSRSLVKKLLRVYRNLVVDTGDCPPATALDVEHHIDTGDAKPMMLKQRRHAQKEDEVVHTNVQKMLSAGVIEEGNGAWGFPVVLVKKKDGEVRFCIDYRALNAVTRKDAYPLPRIDETLESLGGAVLFTTLDLRSGYWQIRVASTDKEKTAFTTKRGLYQFTRMPFGLTNAPATFQSLMNSVLRGLTWLTCLVYLDDIVIYTRGGIERHVLKVACVLERLSAAGLTLKLKKYMFATQRMEYLGHELSADGVRPLERLVTAVREFPKPRDATEVKRFVHLAGYYRRFIEGFGAMMSPMTKLLRKDVEWEWGEAQDDAFERVKEALTKKPLLIFPDFQLPFRLVTDASKAGLGACLMQDKGDGWQPVAYASKVCSKTETNYGITELECLAVVWAIKLFRPYLYGRKFAVITDHSALKWLMTIPNLTGKLHRWAITLQEFDFTVEYRPGSTNVVADALSSVPALMAAAVGRRRKSRTNTTRNPTIETVTEVRPTGGRSSGAEVVTSTPTTVAVSVIAAEAATGDPNIRIDDEQTMSPVATLSATATRATQQPYQQLQKASSDTQRQLVLPVASTDDHVVEQRVDVQVADLASNPAQATEVSGTSRPLTRAAKRRAEEARRVAADHYEEALARAQRTNIGTTRATSNEANDSMVNDVQRLTNTGELTNTVHDASSTPADVARVSSSSVTPGVTTGPTLVSAPIQTPPARHKTVTWSPTVPPDRPVTNTRTRTRAATTGSERKKSTKAQRPRTRKQAKTPNSATRTEPDRVAPIRGPDGAPKPRTTVVDHQTLMRRKEAARARADQRVREPTLQLTYDEIIEAQARSRLVQSMIEVGAYRGMDVELQYGLVTITATTWRRVVLPPALWAVVFKEHHDSVWAGHLRAPHTY</sequence>
<dbReference type="Gene3D" id="3.30.70.270">
    <property type="match status" value="2"/>
</dbReference>
<dbReference type="CDD" id="cd09274">
    <property type="entry name" value="RNase_HI_RT_Ty3"/>
    <property type="match status" value="1"/>
</dbReference>
<dbReference type="InterPro" id="IPR021109">
    <property type="entry name" value="Peptidase_aspartic_dom_sf"/>
</dbReference>
<protein>
    <recommendedName>
        <fullName evidence="1">RNA-directed DNA polymerase</fullName>
        <ecNumber evidence="1">2.7.7.49</ecNumber>
    </recommendedName>
</protein>
<evidence type="ECO:0000256" key="2">
    <source>
        <dbReference type="ARBA" id="ARBA00022670"/>
    </source>
</evidence>
<feature type="compositionally biased region" description="Basic residues" evidence="9">
    <location>
        <begin position="1310"/>
        <end position="1323"/>
    </location>
</feature>
<dbReference type="FunFam" id="3.10.10.10:FF:000007">
    <property type="entry name" value="Retrovirus-related Pol polyprotein from transposon 17.6-like Protein"/>
    <property type="match status" value="1"/>
</dbReference>
<evidence type="ECO:0000313" key="12">
    <source>
        <dbReference type="Proteomes" id="UP000429523"/>
    </source>
</evidence>
<evidence type="ECO:0000256" key="9">
    <source>
        <dbReference type="SAM" id="MobiDB-lite"/>
    </source>
</evidence>
<dbReference type="EC" id="2.7.7.49" evidence="1"/>
<keyword evidence="3" id="KW-0808">Transferase</keyword>
<dbReference type="Gene3D" id="3.10.10.10">
    <property type="entry name" value="HIV Type 1 Reverse Transcriptase, subunit A, domain 1"/>
    <property type="match status" value="1"/>
</dbReference>
<evidence type="ECO:0000256" key="1">
    <source>
        <dbReference type="ARBA" id="ARBA00012493"/>
    </source>
</evidence>
<dbReference type="Pfam" id="PF00078">
    <property type="entry name" value="RVT_1"/>
    <property type="match status" value="1"/>
</dbReference>
<dbReference type="Pfam" id="PF17917">
    <property type="entry name" value="RT_RNaseH"/>
    <property type="match status" value="1"/>
</dbReference>
<evidence type="ECO:0000259" key="10">
    <source>
        <dbReference type="PROSITE" id="PS50878"/>
    </source>
</evidence>
<dbReference type="InterPro" id="IPR043502">
    <property type="entry name" value="DNA/RNA_pol_sf"/>
</dbReference>
<evidence type="ECO:0000256" key="4">
    <source>
        <dbReference type="ARBA" id="ARBA00022695"/>
    </source>
</evidence>
<dbReference type="PANTHER" id="PTHR37984:SF5">
    <property type="entry name" value="PROTEIN NYNRIN-LIKE"/>
    <property type="match status" value="1"/>
</dbReference>
<keyword evidence="7" id="KW-0378">Hydrolase</keyword>
<comment type="caution">
    <text evidence="11">The sequence shown here is derived from an EMBL/GenBank/DDBJ whole genome shotgun (WGS) entry which is preliminary data.</text>
</comment>
<accession>A0A6A3DWV8</accession>
<feature type="compositionally biased region" description="Polar residues" evidence="9">
    <location>
        <begin position="1162"/>
        <end position="1174"/>
    </location>
</feature>
<feature type="compositionally biased region" description="Basic residues" evidence="9">
    <location>
        <begin position="209"/>
        <end position="221"/>
    </location>
</feature>
<feature type="region of interest" description="Disordered" evidence="9">
    <location>
        <begin position="1235"/>
        <end position="1353"/>
    </location>
</feature>
<keyword evidence="2" id="KW-0645">Protease</keyword>
<evidence type="ECO:0000256" key="5">
    <source>
        <dbReference type="ARBA" id="ARBA00022722"/>
    </source>
</evidence>
<dbReference type="CDD" id="cd01647">
    <property type="entry name" value="RT_LTR"/>
    <property type="match status" value="1"/>
</dbReference>
<evidence type="ECO:0000256" key="6">
    <source>
        <dbReference type="ARBA" id="ARBA00022759"/>
    </source>
</evidence>
<evidence type="ECO:0000313" key="11">
    <source>
        <dbReference type="EMBL" id="KAE8926244.1"/>
    </source>
</evidence>
<dbReference type="GO" id="GO:0006508">
    <property type="term" value="P:proteolysis"/>
    <property type="evidence" value="ECO:0007669"/>
    <property type="project" value="UniProtKB-KW"/>
</dbReference>
<evidence type="ECO:0000256" key="8">
    <source>
        <dbReference type="ARBA" id="ARBA00022918"/>
    </source>
</evidence>
<feature type="region of interest" description="Disordered" evidence="9">
    <location>
        <begin position="209"/>
        <end position="238"/>
    </location>
</feature>
<feature type="region of interest" description="Disordered" evidence="9">
    <location>
        <begin position="1"/>
        <end position="44"/>
    </location>
</feature>
<dbReference type="EMBL" id="QXGF01002082">
    <property type="protein sequence ID" value="KAE8926244.1"/>
    <property type="molecule type" value="Genomic_DNA"/>
</dbReference>
<feature type="compositionally biased region" description="Low complexity" evidence="9">
    <location>
        <begin position="1291"/>
        <end position="1304"/>
    </location>
</feature>
<feature type="compositionally biased region" description="Low complexity" evidence="9">
    <location>
        <begin position="1250"/>
        <end position="1267"/>
    </location>
</feature>
<dbReference type="InterPro" id="IPR041373">
    <property type="entry name" value="RT_RNaseH"/>
</dbReference>
<dbReference type="InterPro" id="IPR000477">
    <property type="entry name" value="RT_dom"/>
</dbReference>
<dbReference type="FunFam" id="3.30.70.270:FF:000020">
    <property type="entry name" value="Transposon Tf2-6 polyprotein-like Protein"/>
    <property type="match status" value="1"/>
</dbReference>
<evidence type="ECO:0000256" key="3">
    <source>
        <dbReference type="ARBA" id="ARBA00022679"/>
    </source>
</evidence>
<dbReference type="SUPFAM" id="SSF56672">
    <property type="entry name" value="DNA/RNA polymerases"/>
    <property type="match status" value="1"/>
</dbReference>
<dbReference type="FunFam" id="3.10.20.370:FF:000001">
    <property type="entry name" value="Retrovirus-related Pol polyprotein from transposon 17.6-like protein"/>
    <property type="match status" value="1"/>
</dbReference>
<reference evidence="11 12" key="1">
    <citation type="submission" date="2018-08" db="EMBL/GenBank/DDBJ databases">
        <title>Genomic investigation of the strawberry pathogen Phytophthora fragariae indicates pathogenicity is determined by transcriptional variation in three key races.</title>
        <authorList>
            <person name="Adams T.M."/>
            <person name="Armitage A.D."/>
            <person name="Sobczyk M.K."/>
            <person name="Bates H.J."/>
            <person name="Dunwell J.M."/>
            <person name="Nellist C.F."/>
            <person name="Harrison R.J."/>
        </authorList>
    </citation>
    <scope>NUCLEOTIDE SEQUENCE [LARGE SCALE GENOMIC DNA]</scope>
    <source>
        <strain evidence="11 12">NOV-9</strain>
    </source>
</reference>
<feature type="compositionally biased region" description="Polar residues" evidence="9">
    <location>
        <begin position="1235"/>
        <end position="1244"/>
    </location>
</feature>
<organism evidence="11 12">
    <name type="scientific">Phytophthora fragariae</name>
    <dbReference type="NCBI Taxonomy" id="53985"/>
    <lineage>
        <taxon>Eukaryota</taxon>
        <taxon>Sar</taxon>
        <taxon>Stramenopiles</taxon>
        <taxon>Oomycota</taxon>
        <taxon>Peronosporomycetes</taxon>
        <taxon>Peronosporales</taxon>
        <taxon>Peronosporaceae</taxon>
        <taxon>Phytophthora</taxon>
    </lineage>
</organism>
<keyword evidence="4" id="KW-0548">Nucleotidyltransferase</keyword>
<feature type="compositionally biased region" description="Basic and acidic residues" evidence="9">
    <location>
        <begin position="222"/>
        <end position="238"/>
    </location>
</feature>
<dbReference type="PROSITE" id="PS50878">
    <property type="entry name" value="RT_POL"/>
    <property type="match status" value="1"/>
</dbReference>
<keyword evidence="8" id="KW-0695">RNA-directed DNA polymerase</keyword>
<dbReference type="SUPFAM" id="SSF50630">
    <property type="entry name" value="Acid proteases"/>
    <property type="match status" value="1"/>
</dbReference>
<dbReference type="GO" id="GO:0008233">
    <property type="term" value="F:peptidase activity"/>
    <property type="evidence" value="ECO:0007669"/>
    <property type="project" value="UniProtKB-KW"/>
</dbReference>
<keyword evidence="6" id="KW-0255">Endonuclease</keyword>
<dbReference type="InterPro" id="IPR043128">
    <property type="entry name" value="Rev_trsase/Diguanyl_cyclase"/>
</dbReference>
<keyword evidence="5" id="KW-0540">Nuclease</keyword>
<name>A0A6A3DWV8_9STRA</name>
<dbReference type="GO" id="GO:0003964">
    <property type="term" value="F:RNA-directed DNA polymerase activity"/>
    <property type="evidence" value="ECO:0007669"/>
    <property type="project" value="UniProtKB-KW"/>
</dbReference>
<dbReference type="PANTHER" id="PTHR37984">
    <property type="entry name" value="PROTEIN CBG26694"/>
    <property type="match status" value="1"/>
</dbReference>
<proteinExistence type="predicted"/>
<feature type="domain" description="Reverse transcriptase" evidence="10">
    <location>
        <begin position="637"/>
        <end position="817"/>
    </location>
</feature>
<evidence type="ECO:0000256" key="7">
    <source>
        <dbReference type="ARBA" id="ARBA00022801"/>
    </source>
</evidence>
<gene>
    <name evidence="11" type="ORF">PF009_g23564</name>
</gene>
<dbReference type="Gene3D" id="2.40.70.10">
    <property type="entry name" value="Acid Proteases"/>
    <property type="match status" value="1"/>
</dbReference>